<dbReference type="InterPro" id="IPR011990">
    <property type="entry name" value="TPR-like_helical_dom_sf"/>
</dbReference>
<dbReference type="RefSeq" id="WP_268754000.1">
    <property type="nucleotide sequence ID" value="NZ_CP113836.1"/>
</dbReference>
<dbReference type="EMBL" id="CP113836">
    <property type="protein sequence ID" value="WAL63757.1"/>
    <property type="molecule type" value="Genomic_DNA"/>
</dbReference>
<proteinExistence type="predicted"/>
<reference evidence="1" key="1">
    <citation type="submission" date="2022-11" db="EMBL/GenBank/DDBJ databases">
        <authorList>
            <person name="Mo P."/>
        </authorList>
    </citation>
    <scope>NUCLEOTIDE SEQUENCE</scope>
    <source>
        <strain evidence="1">HUAS 11-8</strain>
    </source>
</reference>
<evidence type="ECO:0000313" key="2">
    <source>
        <dbReference type="Proteomes" id="UP001163203"/>
    </source>
</evidence>
<sequence length="376" mass="41386">MVVTQLQAARKQLGYKAGEVIRLLRQRAHSLDIPVMTETSLKTKLSVWENGHEQVSEPYRRLFREIYGRTNEELGFPAEEDDQSNELRARLRLARTIDTTTVEVFRQQVDNARHVDRRFGAISLFEQLHSNIKQIEDLLRYSMIAGHRGPLAGVLTEVSTLAGWNALDRNAYSQAWDHYERAKAAAREAGSAPLLAHATAEQAFVLVDLGEVEQAARQLAHARAIAEGVASPLLRSWLAAAHGEGLAATGQRDEALRAFDAANALLPENPQDPALPFIFLGGSNLDRWRGNALAKLGEPAAIDHLTDVLARVPGEFTRARVGTLVDLAFAHAAAGDRDAARHYAQQARRVASQIKSDRQLRRLSTLILPGNTSGVA</sequence>
<name>A0ABY7AXV6_9PSEU</name>
<dbReference type="Gene3D" id="1.25.40.10">
    <property type="entry name" value="Tetratricopeptide repeat domain"/>
    <property type="match status" value="1"/>
</dbReference>
<organism evidence="1 2">
    <name type="scientific">Amycolatopsis cynarae</name>
    <dbReference type="NCBI Taxonomy" id="2995223"/>
    <lineage>
        <taxon>Bacteria</taxon>
        <taxon>Bacillati</taxon>
        <taxon>Actinomycetota</taxon>
        <taxon>Actinomycetes</taxon>
        <taxon>Pseudonocardiales</taxon>
        <taxon>Pseudonocardiaceae</taxon>
        <taxon>Amycolatopsis</taxon>
    </lineage>
</organism>
<accession>A0ABY7AXV6</accession>
<protein>
    <submittedName>
        <fullName evidence="1">Tetratricopeptide repeat protein</fullName>
    </submittedName>
</protein>
<evidence type="ECO:0000313" key="1">
    <source>
        <dbReference type="EMBL" id="WAL63757.1"/>
    </source>
</evidence>
<dbReference type="SUPFAM" id="SSF48452">
    <property type="entry name" value="TPR-like"/>
    <property type="match status" value="1"/>
</dbReference>
<gene>
    <name evidence="1" type="ORF">ORV05_22470</name>
</gene>
<dbReference type="Proteomes" id="UP001163203">
    <property type="component" value="Chromosome"/>
</dbReference>
<keyword evidence="2" id="KW-1185">Reference proteome</keyword>